<evidence type="ECO:0000256" key="3">
    <source>
        <dbReference type="ARBA" id="ARBA00022723"/>
    </source>
</evidence>
<gene>
    <name evidence="10" type="ORF">O4220_24795</name>
</gene>
<feature type="domain" description="VOC" evidence="9">
    <location>
        <begin position="10"/>
        <end position="128"/>
    </location>
</feature>
<dbReference type="SUPFAM" id="SSF54593">
    <property type="entry name" value="Glyoxalase/Bleomycin resistance protein/Dihydroxybiphenyl dioxygenase"/>
    <property type="match status" value="1"/>
</dbReference>
<keyword evidence="4 8" id="KW-0058">Aromatic hydrocarbons catabolism</keyword>
<dbReference type="InterPro" id="IPR004360">
    <property type="entry name" value="Glyas_Fos-R_dOase_dom"/>
</dbReference>
<evidence type="ECO:0000259" key="9">
    <source>
        <dbReference type="PROSITE" id="PS51819"/>
    </source>
</evidence>
<proteinExistence type="inferred from homology"/>
<evidence type="ECO:0000256" key="5">
    <source>
        <dbReference type="ARBA" id="ARBA00022964"/>
    </source>
</evidence>
<keyword evidence="3" id="KW-0479">Metal-binding</keyword>
<evidence type="ECO:0000256" key="7">
    <source>
        <dbReference type="ARBA" id="ARBA00023004"/>
    </source>
</evidence>
<evidence type="ECO:0000256" key="8">
    <source>
        <dbReference type="RuleBase" id="RU000683"/>
    </source>
</evidence>
<dbReference type="InterPro" id="IPR037523">
    <property type="entry name" value="VOC_core"/>
</dbReference>
<evidence type="ECO:0000256" key="1">
    <source>
        <dbReference type="ARBA" id="ARBA00001954"/>
    </source>
</evidence>
<dbReference type="InterPro" id="IPR000486">
    <property type="entry name" value="Xdiol_ring_cleave_dOase_1/2"/>
</dbReference>
<name>A0ABT4MP01_9NOCA</name>
<organism evidence="10 11">
    <name type="scientific">Rhodococcus ruber</name>
    <dbReference type="NCBI Taxonomy" id="1830"/>
    <lineage>
        <taxon>Bacteria</taxon>
        <taxon>Bacillati</taxon>
        <taxon>Actinomycetota</taxon>
        <taxon>Actinomycetes</taxon>
        <taxon>Mycobacteriales</taxon>
        <taxon>Nocardiaceae</taxon>
        <taxon>Rhodococcus</taxon>
    </lineage>
</organism>
<keyword evidence="5 8" id="KW-0223">Dioxygenase</keyword>
<sequence>MTTKRPVIAELGHVGLRCHDVAQQLAFYTDVLGLTVTDHDEALGIWFLSARPETEHHEVLLASGRSVPADAKLIQQVSFRCEELEDVIGFYRRFRKEEVELDMVVSHGNAVGVYFYDPEGNRCEVYWQTGLQAKQPFVENIDLDTDPDELVTAIRRSVTAFGDTGFTETTYREWTERSGNEATTAVEAR</sequence>
<evidence type="ECO:0000313" key="11">
    <source>
        <dbReference type="Proteomes" id="UP001081071"/>
    </source>
</evidence>
<dbReference type="PROSITE" id="PS51819">
    <property type="entry name" value="VOC"/>
    <property type="match status" value="1"/>
</dbReference>
<dbReference type="Proteomes" id="UP001081071">
    <property type="component" value="Unassembled WGS sequence"/>
</dbReference>
<reference evidence="10" key="1">
    <citation type="submission" date="2022-12" db="EMBL/GenBank/DDBJ databases">
        <authorList>
            <person name="Krivoruchko A.V."/>
            <person name="Elkin A."/>
        </authorList>
    </citation>
    <scope>NUCLEOTIDE SEQUENCE</scope>
    <source>
        <strain evidence="10">IEGM 1391</strain>
    </source>
</reference>
<accession>A0ABT4MP01</accession>
<keyword evidence="11" id="KW-1185">Reference proteome</keyword>
<comment type="cofactor">
    <cofactor evidence="1 8">
        <name>Fe(2+)</name>
        <dbReference type="ChEBI" id="CHEBI:29033"/>
    </cofactor>
</comment>
<dbReference type="PROSITE" id="PS00082">
    <property type="entry name" value="EXTRADIOL_DIOXYGENAS"/>
    <property type="match status" value="1"/>
</dbReference>
<keyword evidence="6 8" id="KW-0560">Oxidoreductase</keyword>
<dbReference type="EMBL" id="JAPWIJ010000014">
    <property type="protein sequence ID" value="MCZ4521750.1"/>
    <property type="molecule type" value="Genomic_DNA"/>
</dbReference>
<comment type="caution">
    <text evidence="10">The sequence shown here is derived from an EMBL/GenBank/DDBJ whole genome shotgun (WGS) entry which is preliminary data.</text>
</comment>
<evidence type="ECO:0000256" key="4">
    <source>
        <dbReference type="ARBA" id="ARBA00022797"/>
    </source>
</evidence>
<dbReference type="Pfam" id="PF00903">
    <property type="entry name" value="Glyoxalase"/>
    <property type="match status" value="1"/>
</dbReference>
<evidence type="ECO:0000256" key="2">
    <source>
        <dbReference type="ARBA" id="ARBA00008784"/>
    </source>
</evidence>
<dbReference type="RefSeq" id="WP_269608213.1">
    <property type="nucleotide sequence ID" value="NZ_JAPWIJ010000014.1"/>
</dbReference>
<protein>
    <submittedName>
        <fullName evidence="10">VOC family protein</fullName>
    </submittedName>
</protein>
<dbReference type="InterPro" id="IPR029068">
    <property type="entry name" value="Glyas_Bleomycin-R_OHBP_Dase"/>
</dbReference>
<dbReference type="InterPro" id="IPR050383">
    <property type="entry name" value="GlyoxalaseI/FosfomycinResist"/>
</dbReference>
<keyword evidence="7 8" id="KW-0408">Iron</keyword>
<evidence type="ECO:0000313" key="10">
    <source>
        <dbReference type="EMBL" id="MCZ4521750.1"/>
    </source>
</evidence>
<comment type="similarity">
    <text evidence="2 8">Belongs to the extradiol ring-cleavage dioxygenase family.</text>
</comment>
<dbReference type="Gene3D" id="3.10.180.10">
    <property type="entry name" value="2,3-Dihydroxybiphenyl 1,2-Dioxygenase, domain 1"/>
    <property type="match status" value="1"/>
</dbReference>
<dbReference type="PANTHER" id="PTHR21366">
    <property type="entry name" value="GLYOXALASE FAMILY PROTEIN"/>
    <property type="match status" value="1"/>
</dbReference>
<evidence type="ECO:0000256" key="6">
    <source>
        <dbReference type="ARBA" id="ARBA00023002"/>
    </source>
</evidence>